<reference evidence="1" key="2">
    <citation type="journal article" date="2015" name="Data Brief">
        <title>Shoot transcriptome of the giant reed, Arundo donax.</title>
        <authorList>
            <person name="Barrero R.A."/>
            <person name="Guerrero F.D."/>
            <person name="Moolhuijzen P."/>
            <person name="Goolsby J.A."/>
            <person name="Tidwell J."/>
            <person name="Bellgard S.E."/>
            <person name="Bellgard M.I."/>
        </authorList>
    </citation>
    <scope>NUCLEOTIDE SEQUENCE</scope>
    <source>
        <tissue evidence="1">Shoot tissue taken approximately 20 cm above the soil surface</tissue>
    </source>
</reference>
<name>A0A0A9GK36_ARUDO</name>
<protein>
    <submittedName>
        <fullName evidence="1">Uncharacterized protein</fullName>
    </submittedName>
</protein>
<dbReference type="EMBL" id="GBRH01174122">
    <property type="protein sequence ID" value="JAE23774.1"/>
    <property type="molecule type" value="Transcribed_RNA"/>
</dbReference>
<reference evidence="1" key="1">
    <citation type="submission" date="2014-09" db="EMBL/GenBank/DDBJ databases">
        <authorList>
            <person name="Magalhaes I.L.F."/>
            <person name="Oliveira U."/>
            <person name="Santos F.R."/>
            <person name="Vidigal T.H.D.A."/>
            <person name="Brescovit A.D."/>
            <person name="Santos A.J."/>
        </authorList>
    </citation>
    <scope>NUCLEOTIDE SEQUENCE</scope>
    <source>
        <tissue evidence="1">Shoot tissue taken approximately 20 cm above the soil surface</tissue>
    </source>
</reference>
<proteinExistence type="predicted"/>
<evidence type="ECO:0000313" key="1">
    <source>
        <dbReference type="EMBL" id="JAE23774.1"/>
    </source>
</evidence>
<dbReference type="AlphaFoldDB" id="A0A0A9GK36"/>
<organism evidence="1">
    <name type="scientific">Arundo donax</name>
    <name type="common">Giant reed</name>
    <name type="synonym">Donax arundinaceus</name>
    <dbReference type="NCBI Taxonomy" id="35708"/>
    <lineage>
        <taxon>Eukaryota</taxon>
        <taxon>Viridiplantae</taxon>
        <taxon>Streptophyta</taxon>
        <taxon>Embryophyta</taxon>
        <taxon>Tracheophyta</taxon>
        <taxon>Spermatophyta</taxon>
        <taxon>Magnoliopsida</taxon>
        <taxon>Liliopsida</taxon>
        <taxon>Poales</taxon>
        <taxon>Poaceae</taxon>
        <taxon>PACMAD clade</taxon>
        <taxon>Arundinoideae</taxon>
        <taxon>Arundineae</taxon>
        <taxon>Arundo</taxon>
    </lineage>
</organism>
<sequence>MHPQPYLIGAGRKKYPLINYSLVSTILF</sequence>
<accession>A0A0A9GK36</accession>